<sequence length="59" mass="6960">MERFSGFGTVLFRNADARKLTRKFDISTHLFNILELLTYESVALQQNFLFLRVCGRIYV</sequence>
<name>A0A8R1XYL3_ONCVO</name>
<organism evidence="1 2">
    <name type="scientific">Onchocerca volvulus</name>
    <dbReference type="NCBI Taxonomy" id="6282"/>
    <lineage>
        <taxon>Eukaryota</taxon>
        <taxon>Metazoa</taxon>
        <taxon>Ecdysozoa</taxon>
        <taxon>Nematoda</taxon>
        <taxon>Chromadorea</taxon>
        <taxon>Rhabditida</taxon>
        <taxon>Spirurina</taxon>
        <taxon>Spiruromorpha</taxon>
        <taxon>Filarioidea</taxon>
        <taxon>Onchocercidae</taxon>
        <taxon>Onchocerca</taxon>
    </lineage>
</organism>
<keyword evidence="2" id="KW-1185">Reference proteome</keyword>
<dbReference type="AlphaFoldDB" id="A0A8R1XYL3"/>
<evidence type="ECO:0000313" key="1">
    <source>
        <dbReference type="EnsemblMetazoa" id="OVOC5408.1"/>
    </source>
</evidence>
<dbReference type="EMBL" id="CMVM020000154">
    <property type="status" value="NOT_ANNOTATED_CDS"/>
    <property type="molecule type" value="Genomic_DNA"/>
</dbReference>
<protein>
    <submittedName>
        <fullName evidence="1">Uncharacterized protein</fullName>
    </submittedName>
</protein>
<evidence type="ECO:0000313" key="2">
    <source>
        <dbReference type="Proteomes" id="UP000024404"/>
    </source>
</evidence>
<proteinExistence type="predicted"/>
<dbReference type="Proteomes" id="UP000024404">
    <property type="component" value="Unassembled WGS sequence"/>
</dbReference>
<reference evidence="1" key="2">
    <citation type="submission" date="2022-06" db="UniProtKB">
        <authorList>
            <consortium name="EnsemblMetazoa"/>
        </authorList>
    </citation>
    <scope>IDENTIFICATION</scope>
</reference>
<accession>A0A8R1XYL3</accession>
<reference evidence="2" key="1">
    <citation type="submission" date="2013-10" db="EMBL/GenBank/DDBJ databases">
        <title>Genome sequencing of Onchocerca volvulus.</title>
        <authorList>
            <person name="Cotton J."/>
            <person name="Tsai J."/>
            <person name="Stanley E."/>
            <person name="Tracey A."/>
            <person name="Holroyd N."/>
            <person name="Lustigman S."/>
            <person name="Berriman M."/>
        </authorList>
    </citation>
    <scope>NUCLEOTIDE SEQUENCE</scope>
</reference>
<dbReference type="EnsemblMetazoa" id="OVOC5408.1">
    <property type="protein sequence ID" value="OVOC5408.1"/>
    <property type="gene ID" value="WBGene00242217"/>
</dbReference>